<proteinExistence type="predicted"/>
<dbReference type="STRING" id="886738.Nlim_0808"/>
<dbReference type="EMBL" id="AEGP01000033">
    <property type="protein sequence ID" value="EGG42162.1"/>
    <property type="molecule type" value="Genomic_DNA"/>
</dbReference>
<protein>
    <submittedName>
        <fullName evidence="2">Uncharacterized protein</fullName>
    </submittedName>
</protein>
<comment type="caution">
    <text evidence="2">The sequence shown here is derived from an EMBL/GenBank/DDBJ whole genome shotgun (WGS) entry which is preliminary data.</text>
</comment>
<evidence type="ECO:0000313" key="2">
    <source>
        <dbReference type="EMBL" id="EGG42162.1"/>
    </source>
</evidence>
<feature type="region of interest" description="Disordered" evidence="1">
    <location>
        <begin position="54"/>
        <end position="77"/>
    </location>
</feature>
<accession>F3KJZ5</accession>
<name>F3KJZ5_9ARCH</name>
<dbReference type="HOGENOM" id="CLU_197984_0_0_2"/>
<dbReference type="Proteomes" id="UP000004348">
    <property type="component" value="Chromosome"/>
</dbReference>
<dbReference type="AlphaFoldDB" id="F3KJZ5"/>
<sequence>MDDPYLNDLKKEFKGYSADLKRLKKKLLKSNSSEEQSNIIKKIDTIAKEMEKNQRQSVKVTKSRLKEKTKANKAFQH</sequence>
<reference evidence="2" key="1">
    <citation type="journal article" date="2011" name="PLoS ONE">
        <title>Genome of a low-salinity ammonia-oxidizing archaeon determined by single-cell and metagenomic analysis.</title>
        <authorList>
            <person name="Blainey P.C."/>
            <person name="Mosier A.C."/>
            <person name="Potanina A."/>
            <person name="Francis C.A."/>
            <person name="Quake S.R."/>
        </authorList>
    </citation>
    <scope>NUCLEOTIDE SEQUENCE [LARGE SCALE GENOMIC DNA]</scope>
    <source>
        <strain evidence="2">SFB1</strain>
    </source>
</reference>
<gene>
    <name evidence="2" type="ORF">Nlim_0808</name>
</gene>
<evidence type="ECO:0000256" key="1">
    <source>
        <dbReference type="SAM" id="MobiDB-lite"/>
    </source>
</evidence>
<organism evidence="2">
    <name type="scientific">Candidatus Nitrosarchaeum limnium SFB1</name>
    <dbReference type="NCBI Taxonomy" id="886738"/>
    <lineage>
        <taxon>Archaea</taxon>
        <taxon>Nitrososphaerota</taxon>
        <taxon>Nitrososphaeria</taxon>
        <taxon>Nitrosopumilales</taxon>
        <taxon>Nitrosopumilaceae</taxon>
        <taxon>Nitrosarchaeum</taxon>
    </lineage>
</organism>